<proteinExistence type="predicted"/>
<evidence type="ECO:0000313" key="1">
    <source>
        <dbReference type="EMBL" id="KAL0293752.1"/>
    </source>
</evidence>
<protein>
    <submittedName>
        <fullName evidence="1">Uncharacterized protein</fullName>
    </submittedName>
</protein>
<dbReference type="EMBL" id="JACGWM010001319">
    <property type="protein sequence ID" value="KAL0293752.1"/>
    <property type="molecule type" value="Genomic_DNA"/>
</dbReference>
<organism evidence="1">
    <name type="scientific">Sesamum calycinum</name>
    <dbReference type="NCBI Taxonomy" id="2727403"/>
    <lineage>
        <taxon>Eukaryota</taxon>
        <taxon>Viridiplantae</taxon>
        <taxon>Streptophyta</taxon>
        <taxon>Embryophyta</taxon>
        <taxon>Tracheophyta</taxon>
        <taxon>Spermatophyta</taxon>
        <taxon>Magnoliopsida</taxon>
        <taxon>eudicotyledons</taxon>
        <taxon>Gunneridae</taxon>
        <taxon>Pentapetalae</taxon>
        <taxon>asterids</taxon>
        <taxon>lamiids</taxon>
        <taxon>Lamiales</taxon>
        <taxon>Pedaliaceae</taxon>
        <taxon>Sesamum</taxon>
    </lineage>
</organism>
<reference evidence="1" key="2">
    <citation type="journal article" date="2024" name="Plant">
        <title>Genomic evolution and insights into agronomic trait innovations of Sesamum species.</title>
        <authorList>
            <person name="Miao H."/>
            <person name="Wang L."/>
            <person name="Qu L."/>
            <person name="Liu H."/>
            <person name="Sun Y."/>
            <person name="Le M."/>
            <person name="Wang Q."/>
            <person name="Wei S."/>
            <person name="Zheng Y."/>
            <person name="Lin W."/>
            <person name="Duan Y."/>
            <person name="Cao H."/>
            <person name="Xiong S."/>
            <person name="Wang X."/>
            <person name="Wei L."/>
            <person name="Li C."/>
            <person name="Ma Q."/>
            <person name="Ju M."/>
            <person name="Zhao R."/>
            <person name="Li G."/>
            <person name="Mu C."/>
            <person name="Tian Q."/>
            <person name="Mei H."/>
            <person name="Zhang T."/>
            <person name="Gao T."/>
            <person name="Zhang H."/>
        </authorList>
    </citation>
    <scope>NUCLEOTIDE SEQUENCE</scope>
    <source>
        <strain evidence="1">KEN8</strain>
    </source>
</reference>
<name>A0AAW2JHQ2_9LAMI</name>
<reference evidence="1" key="1">
    <citation type="submission" date="2020-06" db="EMBL/GenBank/DDBJ databases">
        <authorList>
            <person name="Li T."/>
            <person name="Hu X."/>
            <person name="Zhang T."/>
            <person name="Song X."/>
            <person name="Zhang H."/>
            <person name="Dai N."/>
            <person name="Sheng W."/>
            <person name="Hou X."/>
            <person name="Wei L."/>
        </authorList>
    </citation>
    <scope>NUCLEOTIDE SEQUENCE</scope>
    <source>
        <strain evidence="1">KEN8</strain>
        <tissue evidence="1">Leaf</tissue>
    </source>
</reference>
<dbReference type="AlphaFoldDB" id="A0AAW2JHQ2"/>
<gene>
    <name evidence="1" type="ORF">Scaly_2577300</name>
</gene>
<comment type="caution">
    <text evidence="1">The sequence shown here is derived from an EMBL/GenBank/DDBJ whole genome shotgun (WGS) entry which is preliminary data.</text>
</comment>
<sequence length="88" mass="9729">MPPGRGADRIGVSLGSHRPTVILKLPCLVEKKRTKVRSLAVLFSVANWDRSPARPTLPMQVKRVNDLQIGVGIRRSKLIVELVAFLFG</sequence>
<accession>A0AAW2JHQ2</accession>